<reference evidence="2" key="1">
    <citation type="submission" date="2022-11" db="UniProtKB">
        <authorList>
            <consortium name="WormBaseParasite"/>
        </authorList>
    </citation>
    <scope>IDENTIFICATION</scope>
</reference>
<organism evidence="1 2">
    <name type="scientific">Ditylenchus dipsaci</name>
    <dbReference type="NCBI Taxonomy" id="166011"/>
    <lineage>
        <taxon>Eukaryota</taxon>
        <taxon>Metazoa</taxon>
        <taxon>Ecdysozoa</taxon>
        <taxon>Nematoda</taxon>
        <taxon>Chromadorea</taxon>
        <taxon>Rhabditida</taxon>
        <taxon>Tylenchina</taxon>
        <taxon>Tylenchomorpha</taxon>
        <taxon>Sphaerularioidea</taxon>
        <taxon>Anguinidae</taxon>
        <taxon>Anguininae</taxon>
        <taxon>Ditylenchus</taxon>
    </lineage>
</organism>
<dbReference type="AlphaFoldDB" id="A0A915DNX9"/>
<keyword evidence="1" id="KW-1185">Reference proteome</keyword>
<evidence type="ECO:0000313" key="1">
    <source>
        <dbReference type="Proteomes" id="UP000887574"/>
    </source>
</evidence>
<dbReference type="Proteomes" id="UP000887574">
    <property type="component" value="Unplaced"/>
</dbReference>
<name>A0A915DNX9_9BILA</name>
<evidence type="ECO:0000313" key="2">
    <source>
        <dbReference type="WBParaSite" id="jg22"/>
    </source>
</evidence>
<protein>
    <submittedName>
        <fullName evidence="2">Uncharacterized protein</fullName>
    </submittedName>
</protein>
<dbReference type="WBParaSite" id="jg22">
    <property type="protein sequence ID" value="jg22"/>
    <property type="gene ID" value="jg22"/>
</dbReference>
<proteinExistence type="predicted"/>
<accession>A0A915DNX9</accession>
<sequence>MNCTQETAKSQHQLKDRFGKLKKGDKVRFVDGTPTGPSVAAEPVTPLAQRPVTEVSEIEDMIKYLEYRIEPSPECDYIYEKIYDGKDENGAKAKLELILQDICKTGPNKVKDPTPQSLLDLAHKFFFIGDRRVACELIWIGIHEGIIRFAQEISKETGHIMCSFRICHKSFYQNKMDGKEISEALDSLQKFIDMVDGKAKGIPTARKLKMHRQEQRWNDKRYKKTN</sequence>